<keyword evidence="2" id="KW-0675">Receptor</keyword>
<comment type="similarity">
    <text evidence="1">Belongs to the UPF0065 (bug) family.</text>
</comment>
<dbReference type="InterPro" id="IPR005064">
    <property type="entry name" value="BUG"/>
</dbReference>
<dbReference type="Proteomes" id="UP000236884">
    <property type="component" value="Chromosome"/>
</dbReference>
<dbReference type="PANTHER" id="PTHR42928:SF5">
    <property type="entry name" value="BLR1237 PROTEIN"/>
    <property type="match status" value="1"/>
</dbReference>
<organism evidence="2 3">
    <name type="scientific">Variibacter gotjawalensis</name>
    <dbReference type="NCBI Taxonomy" id="1333996"/>
    <lineage>
        <taxon>Bacteria</taxon>
        <taxon>Pseudomonadati</taxon>
        <taxon>Pseudomonadota</taxon>
        <taxon>Alphaproteobacteria</taxon>
        <taxon>Hyphomicrobiales</taxon>
        <taxon>Nitrobacteraceae</taxon>
        <taxon>Variibacter</taxon>
    </lineage>
</organism>
<evidence type="ECO:0000256" key="1">
    <source>
        <dbReference type="ARBA" id="ARBA00006987"/>
    </source>
</evidence>
<dbReference type="KEGG" id="vgo:GJW-30_1_01922"/>
<keyword evidence="3" id="KW-1185">Reference proteome</keyword>
<evidence type="ECO:0000313" key="3">
    <source>
        <dbReference type="Proteomes" id="UP000236884"/>
    </source>
</evidence>
<dbReference type="PANTHER" id="PTHR42928">
    <property type="entry name" value="TRICARBOXYLATE-BINDING PROTEIN"/>
    <property type="match status" value="1"/>
</dbReference>
<dbReference type="InterPro" id="IPR042100">
    <property type="entry name" value="Bug_dom1"/>
</dbReference>
<dbReference type="AlphaFoldDB" id="A0A0S3PU02"/>
<protein>
    <submittedName>
        <fullName evidence="2">Tripartite tricarboxylate transporter family receptor</fullName>
    </submittedName>
</protein>
<dbReference type="Pfam" id="PF03401">
    <property type="entry name" value="TctC"/>
    <property type="match status" value="1"/>
</dbReference>
<accession>A0A0S3PU02</accession>
<dbReference type="EMBL" id="AP014946">
    <property type="protein sequence ID" value="BAT59389.1"/>
    <property type="molecule type" value="Genomic_DNA"/>
</dbReference>
<evidence type="ECO:0000313" key="2">
    <source>
        <dbReference type="EMBL" id="BAT59389.1"/>
    </source>
</evidence>
<proteinExistence type="inferred from homology"/>
<dbReference type="Gene3D" id="3.40.190.10">
    <property type="entry name" value="Periplasmic binding protein-like II"/>
    <property type="match status" value="1"/>
</dbReference>
<dbReference type="Gene3D" id="3.40.190.150">
    <property type="entry name" value="Bordetella uptake gene, domain 1"/>
    <property type="match status" value="1"/>
</dbReference>
<gene>
    <name evidence="2" type="ORF">GJW-30_1_01922</name>
</gene>
<name>A0A0S3PU02_9BRAD</name>
<sequence length="124" mass="12980">MQVMFDFIPSSVEYVRAGKLRALGVTSTTRAAALPDVPAVSETVPGYEASGWFGLGAPKGTPTDIVDALNKAMNAILMDEKVKARLADLGGTPLAGSPADFAKLIDLESDKWAKVVKFSGVKPG</sequence>
<reference evidence="2 3" key="1">
    <citation type="submission" date="2015-08" db="EMBL/GenBank/DDBJ databases">
        <title>Investigation of the bacterial diversity of lava forest soil.</title>
        <authorList>
            <person name="Lee J.S."/>
        </authorList>
    </citation>
    <scope>NUCLEOTIDE SEQUENCE [LARGE SCALE GENOMIC DNA]</scope>
    <source>
        <strain evidence="2 3">GJW-30</strain>
    </source>
</reference>